<dbReference type="FunFam" id="2.70.70.10:FF:000003">
    <property type="entry name" value="Murein hydrolase activator EnvC"/>
    <property type="match status" value="1"/>
</dbReference>
<evidence type="ECO:0000313" key="3">
    <source>
        <dbReference type="EMBL" id="SJM96565.1"/>
    </source>
</evidence>
<dbReference type="InterPro" id="IPR011055">
    <property type="entry name" value="Dup_hybrid_motif"/>
</dbReference>
<feature type="domain" description="M23ase beta-sheet core" evidence="2">
    <location>
        <begin position="313"/>
        <end position="406"/>
    </location>
</feature>
<dbReference type="AlphaFoldDB" id="A0A1R4HK17"/>
<accession>A0A1R4HK17</accession>
<dbReference type="RefSeq" id="WP_087145377.1">
    <property type="nucleotide sequence ID" value="NZ_FUKI01000175.1"/>
</dbReference>
<dbReference type="OrthoDB" id="9784703at2"/>
<dbReference type="InterPro" id="IPR050570">
    <property type="entry name" value="Cell_wall_metabolism_enzyme"/>
</dbReference>
<dbReference type="EMBL" id="FUKI01000175">
    <property type="protein sequence ID" value="SJM96565.1"/>
    <property type="molecule type" value="Genomic_DNA"/>
</dbReference>
<sequence length="412" mass="45948">MIKWGDYCLLPVLLLVALVPVENCFAKSIKQLDQVQLDITSVTQEMQLIKKQRDDVQNLLADAEQRYGETAAVLRVLRQQVEEKRESLDKIPLEIRKLEVEIAKCNKELAGQVKAAYAIGQKARIKLMLSQQDPASSSRLMMYYDYFNKSRLAKLAYVESSVKRLDLLSQQKQKDTAVLEKSLEQKKIEQATLDNVRKERNDLFAQLDSDFSSNEQRLERLKESEQNLKSLVDSLDIEDADLVFEGDQAEVEVPIAGNSDEPDIVVSEDSESEVIGDFPKMTGDFSTLKGKLPLPVTGRLANKFGSQGAQGLSNGVLIAAQEGAEIHAITKGKVAYAGALQGYGLLMIVEHGKEYMTLYAFNQSLYKKKGDWVDAGDVIASVGQSGGRSRPGLYFEIRNKGKPIDPLAWCHQ</sequence>
<dbReference type="CDD" id="cd12797">
    <property type="entry name" value="M23_peptidase"/>
    <property type="match status" value="1"/>
</dbReference>
<dbReference type="PANTHER" id="PTHR21666:SF270">
    <property type="entry name" value="MUREIN HYDROLASE ACTIVATOR ENVC"/>
    <property type="match status" value="1"/>
</dbReference>
<dbReference type="Gene3D" id="6.10.250.3150">
    <property type="match status" value="1"/>
</dbReference>
<gene>
    <name evidence="3" type="ORF">CRENPOLYSF1_940003</name>
</gene>
<reference evidence="4" key="1">
    <citation type="submission" date="2017-02" db="EMBL/GenBank/DDBJ databases">
        <authorList>
            <person name="Daims H."/>
        </authorList>
    </citation>
    <scope>NUCLEOTIDE SEQUENCE [LARGE SCALE GENOMIC DNA]</scope>
</reference>
<feature type="coiled-coil region" evidence="1">
    <location>
        <begin position="32"/>
        <end position="66"/>
    </location>
</feature>
<dbReference type="Gene3D" id="2.70.70.10">
    <property type="entry name" value="Glucose Permease (Domain IIA)"/>
    <property type="match status" value="1"/>
</dbReference>
<dbReference type="InterPro" id="IPR016047">
    <property type="entry name" value="M23ase_b-sheet_dom"/>
</dbReference>
<dbReference type="SUPFAM" id="SSF51261">
    <property type="entry name" value="Duplicated hybrid motif"/>
    <property type="match status" value="1"/>
</dbReference>
<evidence type="ECO:0000313" key="4">
    <source>
        <dbReference type="Proteomes" id="UP000195667"/>
    </source>
</evidence>
<dbReference type="Pfam" id="PF01551">
    <property type="entry name" value="Peptidase_M23"/>
    <property type="match status" value="1"/>
</dbReference>
<keyword evidence="1" id="KW-0175">Coiled coil</keyword>
<evidence type="ECO:0000259" key="2">
    <source>
        <dbReference type="Pfam" id="PF01551"/>
    </source>
</evidence>
<evidence type="ECO:0000256" key="1">
    <source>
        <dbReference type="SAM" id="Coils"/>
    </source>
</evidence>
<dbReference type="Proteomes" id="UP000195667">
    <property type="component" value="Unassembled WGS sequence"/>
</dbReference>
<protein>
    <submittedName>
        <fullName evidence="3">Peptidase M23</fullName>
    </submittedName>
</protein>
<keyword evidence="4" id="KW-1185">Reference proteome</keyword>
<organism evidence="3 4">
    <name type="scientific">Crenothrix polyspora</name>
    <dbReference type="NCBI Taxonomy" id="360316"/>
    <lineage>
        <taxon>Bacteria</taxon>
        <taxon>Pseudomonadati</taxon>
        <taxon>Pseudomonadota</taxon>
        <taxon>Gammaproteobacteria</taxon>
        <taxon>Methylococcales</taxon>
        <taxon>Crenotrichaceae</taxon>
        <taxon>Crenothrix</taxon>
    </lineage>
</organism>
<dbReference type="PANTHER" id="PTHR21666">
    <property type="entry name" value="PEPTIDASE-RELATED"/>
    <property type="match status" value="1"/>
</dbReference>
<proteinExistence type="predicted"/>
<feature type="coiled-coil region" evidence="1">
    <location>
        <begin position="179"/>
        <end position="238"/>
    </location>
</feature>
<dbReference type="GO" id="GO:0004222">
    <property type="term" value="F:metalloendopeptidase activity"/>
    <property type="evidence" value="ECO:0007669"/>
    <property type="project" value="TreeGrafter"/>
</dbReference>
<name>A0A1R4HK17_9GAMM</name>